<evidence type="ECO:0000313" key="6">
    <source>
        <dbReference type="EMBL" id="SUZ64746.1"/>
    </source>
</evidence>
<dbReference type="GO" id="GO:0016020">
    <property type="term" value="C:membrane"/>
    <property type="evidence" value="ECO:0007669"/>
    <property type="project" value="UniProtKB-SubCell"/>
</dbReference>
<feature type="transmembrane region" description="Helical" evidence="5">
    <location>
        <begin position="6"/>
        <end position="24"/>
    </location>
</feature>
<evidence type="ECO:0000256" key="5">
    <source>
        <dbReference type="SAM" id="Phobius"/>
    </source>
</evidence>
<dbReference type="EMBL" id="UINC01000941">
    <property type="protein sequence ID" value="SUZ64746.1"/>
    <property type="molecule type" value="Genomic_DNA"/>
</dbReference>
<dbReference type="Pfam" id="PF04193">
    <property type="entry name" value="PQ-loop"/>
    <property type="match status" value="1"/>
</dbReference>
<accession>A0A381PCN0</accession>
<gene>
    <name evidence="6" type="ORF">METZ01_LOCUS17600</name>
</gene>
<comment type="subcellular location">
    <subcellularLocation>
        <location evidence="1">Membrane</location>
        <topology evidence="1">Multi-pass membrane protein</topology>
    </subcellularLocation>
</comment>
<keyword evidence="3 5" id="KW-1133">Transmembrane helix</keyword>
<proteinExistence type="predicted"/>
<feature type="transmembrane region" description="Helical" evidence="5">
    <location>
        <begin position="61"/>
        <end position="79"/>
    </location>
</feature>
<evidence type="ECO:0000256" key="1">
    <source>
        <dbReference type="ARBA" id="ARBA00004141"/>
    </source>
</evidence>
<evidence type="ECO:0000256" key="3">
    <source>
        <dbReference type="ARBA" id="ARBA00022989"/>
    </source>
</evidence>
<dbReference type="AlphaFoldDB" id="A0A381PCN0"/>
<keyword evidence="4 5" id="KW-0472">Membrane</keyword>
<sequence>MEWIEIIGIIGAILSGITFFPQVYRTWKLKSAKELSLTMILIILLSNVIWLIYAFNKNDMAIIYANLFVGSCALTILYFKLKYK</sequence>
<feature type="transmembrane region" description="Helical" evidence="5">
    <location>
        <begin position="36"/>
        <end position="55"/>
    </location>
</feature>
<evidence type="ECO:0008006" key="7">
    <source>
        <dbReference type="Google" id="ProtNLM"/>
    </source>
</evidence>
<organism evidence="6">
    <name type="scientific">marine metagenome</name>
    <dbReference type="NCBI Taxonomy" id="408172"/>
    <lineage>
        <taxon>unclassified sequences</taxon>
        <taxon>metagenomes</taxon>
        <taxon>ecological metagenomes</taxon>
    </lineage>
</organism>
<dbReference type="InterPro" id="IPR006603">
    <property type="entry name" value="PQ-loop_rpt"/>
</dbReference>
<protein>
    <recommendedName>
        <fullName evidence="7">MtN3 and saliva related transmembrane protein</fullName>
    </recommendedName>
</protein>
<evidence type="ECO:0000256" key="2">
    <source>
        <dbReference type="ARBA" id="ARBA00022692"/>
    </source>
</evidence>
<evidence type="ECO:0000256" key="4">
    <source>
        <dbReference type="ARBA" id="ARBA00023136"/>
    </source>
</evidence>
<reference evidence="6" key="1">
    <citation type="submission" date="2018-05" db="EMBL/GenBank/DDBJ databases">
        <authorList>
            <person name="Lanie J.A."/>
            <person name="Ng W.-L."/>
            <person name="Kazmierczak K.M."/>
            <person name="Andrzejewski T.M."/>
            <person name="Davidsen T.M."/>
            <person name="Wayne K.J."/>
            <person name="Tettelin H."/>
            <person name="Glass J.I."/>
            <person name="Rusch D."/>
            <person name="Podicherti R."/>
            <person name="Tsui H.-C.T."/>
            <person name="Winkler M.E."/>
        </authorList>
    </citation>
    <scope>NUCLEOTIDE SEQUENCE</scope>
</reference>
<dbReference type="Gene3D" id="1.20.1280.290">
    <property type="match status" value="1"/>
</dbReference>
<keyword evidence="2 5" id="KW-0812">Transmembrane</keyword>
<name>A0A381PCN0_9ZZZZ</name>